<dbReference type="Gene3D" id="3.10.450.50">
    <property type="match status" value="1"/>
</dbReference>
<accession>A0ABZ0SLJ3</accession>
<protein>
    <submittedName>
        <fullName evidence="1">Ester cyclase</fullName>
    </submittedName>
</protein>
<organism evidence="1 2">
    <name type="scientific">Microbacterium rhizosphaerae</name>
    <dbReference type="NCBI Taxonomy" id="1678237"/>
    <lineage>
        <taxon>Bacteria</taxon>
        <taxon>Bacillati</taxon>
        <taxon>Actinomycetota</taxon>
        <taxon>Actinomycetes</taxon>
        <taxon>Micrococcales</taxon>
        <taxon>Microbacteriaceae</taxon>
        <taxon>Microbacterium</taxon>
    </lineage>
</organism>
<evidence type="ECO:0000313" key="2">
    <source>
        <dbReference type="Proteomes" id="UP001323798"/>
    </source>
</evidence>
<name>A0ABZ0SLJ3_9MICO</name>
<dbReference type="EMBL" id="CP139368">
    <property type="protein sequence ID" value="WPR90254.1"/>
    <property type="molecule type" value="Genomic_DNA"/>
</dbReference>
<sequence>MESWEMREWHAEFLDACNRHDLDAVREFIDPAVRRAHLPAGADAWIADLEDLFRGFPDWRWKRIHILVEDDRLAVHLRGSGTHHGAYLGIAATRRHINVAEFAIYRVAKGRIVEYSSLAEDVGAQLRP</sequence>
<keyword evidence="2" id="KW-1185">Reference proteome</keyword>
<dbReference type="Proteomes" id="UP001323798">
    <property type="component" value="Chromosome"/>
</dbReference>
<dbReference type="InterPro" id="IPR009959">
    <property type="entry name" value="Cyclase_SnoaL-like"/>
</dbReference>
<dbReference type="PANTHER" id="PTHR38436:SF1">
    <property type="entry name" value="ESTER CYCLASE"/>
    <property type="match status" value="1"/>
</dbReference>
<evidence type="ECO:0000313" key="1">
    <source>
        <dbReference type="EMBL" id="WPR90254.1"/>
    </source>
</evidence>
<dbReference type="PANTHER" id="PTHR38436">
    <property type="entry name" value="POLYKETIDE CYCLASE SNOAL-LIKE DOMAIN"/>
    <property type="match status" value="1"/>
</dbReference>
<dbReference type="RefSeq" id="WP_320942966.1">
    <property type="nucleotide sequence ID" value="NZ_BAABEU010000011.1"/>
</dbReference>
<dbReference type="InterPro" id="IPR032710">
    <property type="entry name" value="NTF2-like_dom_sf"/>
</dbReference>
<reference evidence="1 2" key="1">
    <citation type="submission" date="2023-11" db="EMBL/GenBank/DDBJ databases">
        <title>Genome sequence of Microbacterium rhizosphaerae KACC 19337.</title>
        <authorList>
            <person name="Choi H."/>
            <person name="Kim S."/>
            <person name="Kim Y."/>
            <person name="Kwon S.-W."/>
            <person name="Heo J."/>
        </authorList>
    </citation>
    <scope>NUCLEOTIDE SEQUENCE [LARGE SCALE GENOMIC DNA]</scope>
    <source>
        <strain evidence="1 2">KACC 19337</strain>
    </source>
</reference>
<dbReference type="SUPFAM" id="SSF54427">
    <property type="entry name" value="NTF2-like"/>
    <property type="match status" value="1"/>
</dbReference>
<gene>
    <name evidence="1" type="ORF">SM116_02920</name>
</gene>
<proteinExistence type="predicted"/>
<dbReference type="Pfam" id="PF07366">
    <property type="entry name" value="SnoaL"/>
    <property type="match status" value="1"/>
</dbReference>